<dbReference type="Proteomes" id="UP000501939">
    <property type="component" value="Chromosome"/>
</dbReference>
<dbReference type="AlphaFoldDB" id="A0A6G8S670"/>
<dbReference type="InterPro" id="IPR024787">
    <property type="entry name" value="EcsC"/>
</dbReference>
<feature type="region of interest" description="Disordered" evidence="1">
    <location>
        <begin position="424"/>
        <end position="483"/>
    </location>
</feature>
<feature type="compositionally biased region" description="Polar residues" evidence="1">
    <location>
        <begin position="52"/>
        <end position="62"/>
    </location>
</feature>
<dbReference type="EMBL" id="CP049916">
    <property type="protein sequence ID" value="QIO09647.1"/>
    <property type="molecule type" value="Genomic_DNA"/>
</dbReference>
<evidence type="ECO:0000313" key="2">
    <source>
        <dbReference type="EMBL" id="QIO09647.1"/>
    </source>
</evidence>
<dbReference type="KEGG" id="alj:G8D99_11945"/>
<gene>
    <name evidence="2" type="ORF">G8D99_11945</name>
</gene>
<dbReference type="Pfam" id="PF12787">
    <property type="entry name" value="EcsC"/>
    <property type="match status" value="1"/>
</dbReference>
<evidence type="ECO:0000313" key="3">
    <source>
        <dbReference type="Proteomes" id="UP000501939"/>
    </source>
</evidence>
<keyword evidence="3" id="KW-1185">Reference proteome</keyword>
<protein>
    <submittedName>
        <fullName evidence="2">EcsC family protein</fullName>
    </submittedName>
</protein>
<feature type="region of interest" description="Disordered" evidence="1">
    <location>
        <begin position="40"/>
        <end position="75"/>
    </location>
</feature>
<evidence type="ECO:0000256" key="1">
    <source>
        <dbReference type="SAM" id="MobiDB-lite"/>
    </source>
</evidence>
<organism evidence="2 3">
    <name type="scientific">Acinetobacter lanii</name>
    <dbReference type="NCBI Taxonomy" id="2715163"/>
    <lineage>
        <taxon>Bacteria</taxon>
        <taxon>Pseudomonadati</taxon>
        <taxon>Pseudomonadota</taxon>
        <taxon>Gammaproteobacteria</taxon>
        <taxon>Moraxellales</taxon>
        <taxon>Moraxellaceae</taxon>
        <taxon>Acinetobacter</taxon>
    </lineage>
</organism>
<accession>A0A6G8S670</accession>
<proteinExistence type="predicted"/>
<dbReference type="PANTHER" id="PTHR41260">
    <property type="entry name" value="PROTEIN ECSC"/>
    <property type="match status" value="1"/>
</dbReference>
<dbReference type="RefSeq" id="WP_166326230.1">
    <property type="nucleotide sequence ID" value="NZ_CP049916.1"/>
</dbReference>
<sequence>MANSNNKQSGGLISQAFGVAKKLSTTGLDLVNHVAPGSVAKLKGESDPTKVVESSSDTSASLGTKKDQTAYENPQQMIRSHVPKLTQQLLGRHYNKVNNVASLVSPDLNNKIADYFFEKLNDFVSEQSSVDHLLKEVGAKELTDLAQDPSRSARISQALTNQNKTVAAVQGAITGATGVVGTAIDIPLSLALTLRSIYQSGRAHGFELDHRHEQNIVEYVFKQVDLGSIAEKQTLLVGLRALSNLLQTQDTTQIQRLLGSSNDVSVLKNWLTNADGSLKWTWLNHFPQISVLSKLTPLAGAGIGAVYSWKLAEDVSTKAEQIFSHAQQYLIQHPNESLDVLSAYEKSQTLLQQATPLLTAEPKTEAKPSVTATPVVAPVENKVITQVEVVKKGEEASSKPEPVSTESGLQKLVEQHVEPVDEVTTQKSLAHVGEDELIQPLDEDDIEYEADAEQSKGEAKVAEQATSDAKVKKKASAKPPKAN</sequence>
<reference evidence="2 3" key="1">
    <citation type="submission" date="2020-03" db="EMBL/GenBank/DDBJ databases">
        <authorList>
            <person name="Zhu W."/>
        </authorList>
    </citation>
    <scope>NUCLEOTIDE SEQUENCE [LARGE SCALE GENOMIC DNA]</scope>
    <source>
        <strain evidence="2 3">185</strain>
    </source>
</reference>
<name>A0A6G8S670_9GAMM</name>
<feature type="compositionally biased region" description="Acidic residues" evidence="1">
    <location>
        <begin position="435"/>
        <end position="452"/>
    </location>
</feature>
<dbReference type="PANTHER" id="PTHR41260:SF1">
    <property type="entry name" value="PROTEIN ECSC"/>
    <property type="match status" value="1"/>
</dbReference>